<feature type="transmembrane region" description="Helical" evidence="7">
    <location>
        <begin position="55"/>
        <end position="73"/>
    </location>
</feature>
<organism evidence="9 10">
    <name type="scientific">Clostridium tyrobutyricum DIVETGP</name>
    <dbReference type="NCBI Taxonomy" id="1408889"/>
    <lineage>
        <taxon>Bacteria</taxon>
        <taxon>Bacillati</taxon>
        <taxon>Bacillota</taxon>
        <taxon>Clostridia</taxon>
        <taxon>Eubacteriales</taxon>
        <taxon>Clostridiaceae</taxon>
        <taxon>Clostridium</taxon>
    </lineage>
</organism>
<dbReference type="RefSeq" id="WP_017750884.1">
    <property type="nucleotide sequence ID" value="NZ_CBXI010000036.1"/>
</dbReference>
<evidence type="ECO:0000256" key="2">
    <source>
        <dbReference type="ARBA" id="ARBA00022676"/>
    </source>
</evidence>
<dbReference type="AlphaFoldDB" id="W6NIS0"/>
<evidence type="ECO:0000313" key="10">
    <source>
        <dbReference type="Proteomes" id="UP000019482"/>
    </source>
</evidence>
<accession>W6NIS0</accession>
<evidence type="ECO:0000259" key="8">
    <source>
        <dbReference type="Pfam" id="PF02366"/>
    </source>
</evidence>
<evidence type="ECO:0000256" key="3">
    <source>
        <dbReference type="ARBA" id="ARBA00022679"/>
    </source>
</evidence>
<sequence>MILPLKEYEKRKIKYNSLLKKQQKFGHNITNLRLAVFILGLITLIIMYIFKKYILFDSIVAGVIVLLFYLAYLHKNISEFLFTQLRII</sequence>
<reference evidence="9 10" key="1">
    <citation type="journal article" date="2015" name="Genome Announc.">
        <title>Draft Genome Sequence of Clostridium tyrobutyricum Strain DIVETGP, Isolated from Cow's Milk for Grana Padano Production.</title>
        <authorList>
            <person name="Soggiu A."/>
            <person name="Piras C."/>
            <person name="Gaiarsa S."/>
            <person name="Sassera D."/>
            <person name="Roncada P."/>
            <person name="Bendixen E."/>
            <person name="Brasca M."/>
            <person name="Bonizzi L."/>
        </authorList>
    </citation>
    <scope>NUCLEOTIDE SEQUENCE [LARGE SCALE GENOMIC DNA]</scope>
    <source>
        <strain evidence="9 10">DIVETGP</strain>
    </source>
</reference>
<comment type="caution">
    <text evidence="9">The sequence shown here is derived from an EMBL/GenBank/DDBJ whole genome shotgun (WGS) entry which is preliminary data.</text>
</comment>
<dbReference type="Pfam" id="PF02366">
    <property type="entry name" value="PMT"/>
    <property type="match status" value="1"/>
</dbReference>
<dbReference type="GO" id="GO:0000030">
    <property type="term" value="F:mannosyltransferase activity"/>
    <property type="evidence" value="ECO:0007669"/>
    <property type="project" value="InterPro"/>
</dbReference>
<feature type="domain" description="ArnT-like N-terminal" evidence="8">
    <location>
        <begin position="16"/>
        <end position="80"/>
    </location>
</feature>
<gene>
    <name evidence="9" type="ORF">CTDIVETGP_2002</name>
</gene>
<evidence type="ECO:0000256" key="4">
    <source>
        <dbReference type="ARBA" id="ARBA00022692"/>
    </source>
</evidence>
<keyword evidence="5 7" id="KW-1133">Transmembrane helix</keyword>
<keyword evidence="4 7" id="KW-0812">Transmembrane</keyword>
<evidence type="ECO:0000256" key="1">
    <source>
        <dbReference type="ARBA" id="ARBA00004127"/>
    </source>
</evidence>
<dbReference type="EMBL" id="CBXI010000036">
    <property type="protein sequence ID" value="CDL91932.1"/>
    <property type="molecule type" value="Genomic_DNA"/>
</dbReference>
<feature type="transmembrane region" description="Helical" evidence="7">
    <location>
        <begin position="30"/>
        <end position="49"/>
    </location>
</feature>
<dbReference type="GO" id="GO:0016020">
    <property type="term" value="C:membrane"/>
    <property type="evidence" value="ECO:0007669"/>
    <property type="project" value="InterPro"/>
</dbReference>
<keyword evidence="6 7" id="KW-0472">Membrane</keyword>
<keyword evidence="10" id="KW-1185">Reference proteome</keyword>
<keyword evidence="3" id="KW-0808">Transferase</keyword>
<evidence type="ECO:0000256" key="7">
    <source>
        <dbReference type="SAM" id="Phobius"/>
    </source>
</evidence>
<dbReference type="GO" id="GO:0006493">
    <property type="term" value="P:protein O-linked glycosylation"/>
    <property type="evidence" value="ECO:0007669"/>
    <property type="project" value="InterPro"/>
</dbReference>
<keyword evidence="2" id="KW-0328">Glycosyltransferase</keyword>
<evidence type="ECO:0000256" key="5">
    <source>
        <dbReference type="ARBA" id="ARBA00022989"/>
    </source>
</evidence>
<dbReference type="GO" id="GO:0012505">
    <property type="term" value="C:endomembrane system"/>
    <property type="evidence" value="ECO:0007669"/>
    <property type="project" value="UniProtKB-SubCell"/>
</dbReference>
<evidence type="ECO:0000313" key="9">
    <source>
        <dbReference type="EMBL" id="CDL91932.1"/>
    </source>
</evidence>
<dbReference type="InterPro" id="IPR003342">
    <property type="entry name" value="ArnT-like_N"/>
</dbReference>
<dbReference type="GeneID" id="29418829"/>
<comment type="subcellular location">
    <subcellularLocation>
        <location evidence="1">Endomembrane system</location>
        <topology evidence="1">Multi-pass membrane protein</topology>
    </subcellularLocation>
</comment>
<name>W6NIS0_CLOTY</name>
<evidence type="ECO:0000256" key="6">
    <source>
        <dbReference type="ARBA" id="ARBA00023136"/>
    </source>
</evidence>
<dbReference type="Proteomes" id="UP000019482">
    <property type="component" value="Unassembled WGS sequence"/>
</dbReference>
<proteinExistence type="predicted"/>
<protein>
    <recommendedName>
        <fullName evidence="8">ArnT-like N-terminal domain-containing protein</fullName>
    </recommendedName>
</protein>